<proteinExistence type="predicted"/>
<accession>A0A401UFT8</accession>
<gene>
    <name evidence="1" type="ORF">Ctaglu_00530</name>
</gene>
<dbReference type="EMBL" id="BHYK01000001">
    <property type="protein sequence ID" value="GCD08430.1"/>
    <property type="molecule type" value="Genomic_DNA"/>
</dbReference>
<evidence type="ECO:0000313" key="1">
    <source>
        <dbReference type="EMBL" id="GCD08430.1"/>
    </source>
</evidence>
<dbReference type="AlphaFoldDB" id="A0A401UFT8"/>
<comment type="caution">
    <text evidence="1">The sequence shown here is derived from an EMBL/GenBank/DDBJ whole genome shotgun (WGS) entry which is preliminary data.</text>
</comment>
<reference evidence="1 2" key="1">
    <citation type="submission" date="2018-11" db="EMBL/GenBank/DDBJ databases">
        <title>Genome sequencing and assembly of Clostridium tagluense strain A121.</title>
        <authorList>
            <person name="Murakami T."/>
            <person name="Segawa T."/>
            <person name="Shcherbakova V.A."/>
            <person name="Mori H."/>
            <person name="Yoshimura Y."/>
        </authorList>
    </citation>
    <scope>NUCLEOTIDE SEQUENCE [LARGE SCALE GENOMIC DNA]</scope>
    <source>
        <strain evidence="1 2">A121</strain>
    </source>
</reference>
<protein>
    <recommendedName>
        <fullName evidence="3">S1 motif domain-containing protein</fullName>
    </recommendedName>
</protein>
<organism evidence="1 2">
    <name type="scientific">Clostridium tagluense</name>
    <dbReference type="NCBI Taxonomy" id="360422"/>
    <lineage>
        <taxon>Bacteria</taxon>
        <taxon>Bacillati</taxon>
        <taxon>Bacillota</taxon>
        <taxon>Clostridia</taxon>
        <taxon>Eubacteriales</taxon>
        <taxon>Clostridiaceae</taxon>
        <taxon>Clostridium</taxon>
    </lineage>
</organism>
<keyword evidence="2" id="KW-1185">Reference proteome</keyword>
<name>A0A401UFT8_9CLOT</name>
<evidence type="ECO:0000313" key="2">
    <source>
        <dbReference type="Proteomes" id="UP000287872"/>
    </source>
</evidence>
<sequence>MIGKIIDMDNTDAFINFSDGTTVDICIARLPKDSKIGDTIDLNMASPTNLRNNIMESFF</sequence>
<evidence type="ECO:0008006" key="3">
    <source>
        <dbReference type="Google" id="ProtNLM"/>
    </source>
</evidence>
<dbReference type="GeneID" id="77239407"/>
<dbReference type="RefSeq" id="WP_124996897.1">
    <property type="nucleotide sequence ID" value="NZ_BHYK01000001.1"/>
</dbReference>
<dbReference type="OrthoDB" id="1913811at2"/>
<dbReference type="Proteomes" id="UP000287872">
    <property type="component" value="Unassembled WGS sequence"/>
</dbReference>